<evidence type="ECO:0000313" key="11">
    <source>
        <dbReference type="Proteomes" id="UP001219037"/>
    </source>
</evidence>
<dbReference type="InterPro" id="IPR013685">
    <property type="entry name" value="POTRA_FtsQ_type"/>
</dbReference>
<dbReference type="EMBL" id="CP121252">
    <property type="protein sequence ID" value="WFP15501.1"/>
    <property type="molecule type" value="Genomic_DNA"/>
</dbReference>
<accession>A0ABY8H2Z7</accession>
<evidence type="ECO:0000256" key="3">
    <source>
        <dbReference type="ARBA" id="ARBA00022692"/>
    </source>
</evidence>
<keyword evidence="4 7" id="KW-1133">Transmembrane helix</keyword>
<dbReference type="InterPro" id="IPR005548">
    <property type="entry name" value="Cell_div_FtsQ/DivIB_C"/>
</dbReference>
<sequence length="280" mass="30337">MTHRSDTGTSRRRSEPITATASGLVQPRGPEVVSFPETERERRRRLRRKGYWAGGIVVLLLAVLAAVVYFSPLLAIKHLRIDGTDLLPVTQAQSMLEPVVGQPLPQVGDHTVSELLKQHPAVDSVTTRAEPPDTLVVDVHEHPPVAMAPTEDDADGNSQYVLFNTHGTELTVLSASAAQPYDLPVVSSAEDVTDPELFNTITEVLGGLPEDILKQVRSASGETVDSVVLSLHNGRTVLWGNAEDSEQKAAVLTALLTIEDDPEEPVSEYDVSTPDHPVTR</sequence>
<gene>
    <name evidence="10" type="ORF">P8192_08755</name>
</gene>
<dbReference type="Pfam" id="PF08478">
    <property type="entry name" value="POTRA_1"/>
    <property type="match status" value="1"/>
</dbReference>
<evidence type="ECO:0000256" key="5">
    <source>
        <dbReference type="ARBA" id="ARBA00023306"/>
    </source>
</evidence>
<dbReference type="GO" id="GO:0051301">
    <property type="term" value="P:cell division"/>
    <property type="evidence" value="ECO:0007669"/>
    <property type="project" value="UniProtKB-KW"/>
</dbReference>
<keyword evidence="3 7" id="KW-0812">Transmembrane</keyword>
<protein>
    <submittedName>
        <fullName evidence="10">Cell division protein FtsQ/DivIB</fullName>
    </submittedName>
</protein>
<evidence type="ECO:0000259" key="8">
    <source>
        <dbReference type="Pfam" id="PF03799"/>
    </source>
</evidence>
<feature type="transmembrane region" description="Helical" evidence="7">
    <location>
        <begin position="50"/>
        <end position="70"/>
    </location>
</feature>
<dbReference type="PANTHER" id="PTHR37820:SF1">
    <property type="entry name" value="CELL DIVISION PROTEIN FTSQ"/>
    <property type="match status" value="1"/>
</dbReference>
<feature type="region of interest" description="Disordered" evidence="6">
    <location>
        <begin position="259"/>
        <end position="280"/>
    </location>
</feature>
<keyword evidence="1" id="KW-1003">Cell membrane</keyword>
<evidence type="ECO:0000256" key="1">
    <source>
        <dbReference type="ARBA" id="ARBA00022475"/>
    </source>
</evidence>
<keyword evidence="2 10" id="KW-0132">Cell division</keyword>
<keyword evidence="11" id="KW-1185">Reference proteome</keyword>
<dbReference type="RefSeq" id="WP_278156287.1">
    <property type="nucleotide sequence ID" value="NZ_CP121252.1"/>
</dbReference>
<feature type="domain" description="Cell division protein FtsQ/DivIB C-terminal" evidence="8">
    <location>
        <begin position="158"/>
        <end position="257"/>
    </location>
</feature>
<proteinExistence type="predicted"/>
<organism evidence="10 11">
    <name type="scientific">Citricoccus muralis</name>
    <dbReference type="NCBI Taxonomy" id="169134"/>
    <lineage>
        <taxon>Bacteria</taxon>
        <taxon>Bacillati</taxon>
        <taxon>Actinomycetota</taxon>
        <taxon>Actinomycetes</taxon>
        <taxon>Micrococcales</taxon>
        <taxon>Micrococcaceae</taxon>
        <taxon>Citricoccus</taxon>
    </lineage>
</organism>
<name>A0ABY8H2Z7_9MICC</name>
<dbReference type="Proteomes" id="UP001219037">
    <property type="component" value="Chromosome"/>
</dbReference>
<feature type="domain" description="POTRA" evidence="9">
    <location>
        <begin position="75"/>
        <end position="142"/>
    </location>
</feature>
<keyword evidence="7" id="KW-0472">Membrane</keyword>
<evidence type="ECO:0000256" key="6">
    <source>
        <dbReference type="SAM" id="MobiDB-lite"/>
    </source>
</evidence>
<evidence type="ECO:0000313" key="10">
    <source>
        <dbReference type="EMBL" id="WFP15501.1"/>
    </source>
</evidence>
<evidence type="ECO:0000256" key="4">
    <source>
        <dbReference type="ARBA" id="ARBA00022989"/>
    </source>
</evidence>
<dbReference type="InterPro" id="IPR050487">
    <property type="entry name" value="FtsQ_DivIB"/>
</dbReference>
<evidence type="ECO:0000259" key="9">
    <source>
        <dbReference type="Pfam" id="PF08478"/>
    </source>
</evidence>
<dbReference type="PANTHER" id="PTHR37820">
    <property type="entry name" value="CELL DIVISION PROTEIN DIVIB"/>
    <property type="match status" value="1"/>
</dbReference>
<dbReference type="Pfam" id="PF03799">
    <property type="entry name" value="FtsQ_DivIB_C"/>
    <property type="match status" value="1"/>
</dbReference>
<evidence type="ECO:0000256" key="7">
    <source>
        <dbReference type="SAM" id="Phobius"/>
    </source>
</evidence>
<keyword evidence="5" id="KW-0131">Cell cycle</keyword>
<feature type="region of interest" description="Disordered" evidence="6">
    <location>
        <begin position="1"/>
        <end position="36"/>
    </location>
</feature>
<evidence type="ECO:0000256" key="2">
    <source>
        <dbReference type="ARBA" id="ARBA00022618"/>
    </source>
</evidence>
<reference evidence="10 11" key="1">
    <citation type="submission" date="2023-04" db="EMBL/GenBank/DDBJ databases">
        <title>Funneling lignin-derived compounds into biodiesel using alkali-halophilic Citricoccus sp. P2.</title>
        <authorList>
            <person name="Luo C.-B."/>
        </authorList>
    </citation>
    <scope>NUCLEOTIDE SEQUENCE [LARGE SCALE GENOMIC DNA]</scope>
    <source>
        <strain evidence="10 11">P2</strain>
    </source>
</reference>